<keyword evidence="3" id="KW-0274">FAD</keyword>
<dbReference type="InterPro" id="IPR014730">
    <property type="entry name" value="ETF_a/b_N"/>
</dbReference>
<dbReference type="InterPro" id="IPR014731">
    <property type="entry name" value="ETF_asu_C"/>
</dbReference>
<dbReference type="GO" id="GO:0050660">
    <property type="term" value="F:flavin adenine dinucleotide binding"/>
    <property type="evidence" value="ECO:0007669"/>
    <property type="project" value="InterPro"/>
</dbReference>
<evidence type="ECO:0000256" key="1">
    <source>
        <dbReference type="ARBA" id="ARBA00005817"/>
    </source>
</evidence>
<dbReference type="GO" id="GO:0009055">
    <property type="term" value="F:electron transfer activity"/>
    <property type="evidence" value="ECO:0007669"/>
    <property type="project" value="InterPro"/>
</dbReference>
<comment type="caution">
    <text evidence="5">The sequence shown here is derived from an EMBL/GenBank/DDBJ whole genome shotgun (WGS) entry which is preliminary data.</text>
</comment>
<keyword evidence="3" id="KW-0285">Flavoprotein</keyword>
<name>A0A5C4S1M3_PROVB</name>
<keyword evidence="6" id="KW-1185">Reference proteome</keyword>
<gene>
    <name evidence="5" type="ORF">FGF68_06140</name>
</gene>
<comment type="cofactor">
    <cofactor evidence="3">
        <name>FAD</name>
        <dbReference type="ChEBI" id="CHEBI:57692"/>
    </cofactor>
    <text evidence="3">Binds 1 FAD per dimer.</text>
</comment>
<feature type="binding site" evidence="3">
    <location>
        <begin position="256"/>
        <end position="260"/>
    </location>
    <ligand>
        <name>FAD</name>
        <dbReference type="ChEBI" id="CHEBI:57692"/>
    </ligand>
</feature>
<dbReference type="Gene3D" id="3.40.50.1220">
    <property type="entry name" value="TPP-binding domain"/>
    <property type="match status" value="1"/>
</dbReference>
<feature type="binding site" evidence="3">
    <location>
        <begin position="242"/>
        <end position="243"/>
    </location>
    <ligand>
        <name>FAD</name>
        <dbReference type="ChEBI" id="CHEBI:57692"/>
    </ligand>
</feature>
<keyword evidence="2" id="KW-0249">Electron transport</keyword>
<sequence length="331" mass="34415">MFDCMSEFLVVLEQRGGVVSSRSAGLWKEVQRLAGECGGAEVVGVMAVPAEIEGLEKQLEGAGRLLLVEDERFVSSRPDLLLDAVEKIVLKEDAECVFMIHSSSGADLGPGLAVRLGAGLVSDALDLRVEDRAVVADTLLYSGGVRGRCRISASRKIFTLRPSAFAAAGEVFDGAPMVEVVGIPDKPGLSGMLVEELLAHAEAGDIGEAEIIVAGGRGMGGPEGFRMLESFASLLGGSVGASRSAVDEGWRPHAEQIGQTGRSVAPRLYIACGISGAVQHLAGIGGAGTIVALNSDPDAPIYAAADYGLVGDVHELLPLLQDLLEVRMGKK</sequence>
<dbReference type="GO" id="GO:0033539">
    <property type="term" value="P:fatty acid beta-oxidation using acyl-CoA dehydrogenase"/>
    <property type="evidence" value="ECO:0007669"/>
    <property type="project" value="TreeGrafter"/>
</dbReference>
<feature type="binding site" evidence="3">
    <location>
        <begin position="273"/>
        <end position="280"/>
    </location>
    <ligand>
        <name>FAD</name>
        <dbReference type="ChEBI" id="CHEBI:57692"/>
    </ligand>
</feature>
<evidence type="ECO:0000256" key="2">
    <source>
        <dbReference type="ARBA" id="ARBA00022982"/>
    </source>
</evidence>
<feature type="binding site" evidence="3">
    <location>
        <position position="294"/>
    </location>
    <ligand>
        <name>FAD</name>
        <dbReference type="ChEBI" id="CHEBI:57692"/>
    </ligand>
</feature>
<feature type="domain" description="Electron transfer flavoprotein alpha/beta-subunit N-terminal" evidence="4">
    <location>
        <begin position="8"/>
        <end position="196"/>
    </location>
</feature>
<dbReference type="AlphaFoldDB" id="A0A5C4S1M3"/>
<dbReference type="Proteomes" id="UP000309544">
    <property type="component" value="Unassembled WGS sequence"/>
</dbReference>
<dbReference type="InterPro" id="IPR001308">
    <property type="entry name" value="ETF_a/FixB"/>
</dbReference>
<dbReference type="Pfam" id="PF01012">
    <property type="entry name" value="ETF"/>
    <property type="match status" value="1"/>
</dbReference>
<dbReference type="InterPro" id="IPR014729">
    <property type="entry name" value="Rossmann-like_a/b/a_fold"/>
</dbReference>
<evidence type="ECO:0000313" key="5">
    <source>
        <dbReference type="EMBL" id="TNJ36641.1"/>
    </source>
</evidence>
<evidence type="ECO:0000256" key="3">
    <source>
        <dbReference type="PIRSR" id="PIRSR000089-1"/>
    </source>
</evidence>
<dbReference type="SUPFAM" id="SSF52402">
    <property type="entry name" value="Adenine nucleotide alpha hydrolases-like"/>
    <property type="match status" value="1"/>
</dbReference>
<keyword evidence="2" id="KW-0813">Transport</keyword>
<dbReference type="PANTHER" id="PTHR43153:SF1">
    <property type="entry name" value="ELECTRON TRANSFER FLAVOPROTEIN SUBUNIT ALPHA, MITOCHONDRIAL"/>
    <property type="match status" value="1"/>
</dbReference>
<dbReference type="PANTHER" id="PTHR43153">
    <property type="entry name" value="ELECTRON TRANSFER FLAVOPROTEIN ALPHA"/>
    <property type="match status" value="1"/>
</dbReference>
<dbReference type="EMBL" id="VDCI01000004">
    <property type="protein sequence ID" value="TNJ36641.1"/>
    <property type="molecule type" value="Genomic_DNA"/>
</dbReference>
<dbReference type="SMART" id="SM00893">
    <property type="entry name" value="ETF"/>
    <property type="match status" value="1"/>
</dbReference>
<dbReference type="PIRSF" id="PIRSF000089">
    <property type="entry name" value="Electra_flavoP_a"/>
    <property type="match status" value="1"/>
</dbReference>
<protein>
    <submittedName>
        <fullName evidence="5">Electron transfer flavoprotein subunit alpha/FixB family protein</fullName>
    </submittedName>
</protein>
<evidence type="ECO:0000259" key="4">
    <source>
        <dbReference type="SMART" id="SM00893"/>
    </source>
</evidence>
<dbReference type="SUPFAM" id="SSF52467">
    <property type="entry name" value="DHS-like NAD/FAD-binding domain"/>
    <property type="match status" value="1"/>
</dbReference>
<proteinExistence type="inferred from homology"/>
<feature type="binding site" evidence="3">
    <location>
        <position position="217"/>
    </location>
    <ligand>
        <name>FAD</name>
        <dbReference type="ChEBI" id="CHEBI:57692"/>
    </ligand>
</feature>
<organism evidence="5 6">
    <name type="scientific">Prosthecochloris vibrioformis</name>
    <name type="common">Chlorobium vibrioforme</name>
    <dbReference type="NCBI Taxonomy" id="1098"/>
    <lineage>
        <taxon>Bacteria</taxon>
        <taxon>Pseudomonadati</taxon>
        <taxon>Chlorobiota</taxon>
        <taxon>Chlorobiia</taxon>
        <taxon>Chlorobiales</taxon>
        <taxon>Chlorobiaceae</taxon>
        <taxon>Prosthecochloris</taxon>
    </lineage>
</organism>
<comment type="similarity">
    <text evidence="1">Belongs to the ETF alpha-subunit/FixB family.</text>
</comment>
<reference evidence="5 6" key="1">
    <citation type="submission" date="2019-05" db="EMBL/GenBank/DDBJ databases">
        <title>Draft Whole-Genome sequence of the green sulfur bacterium Prosthecochloris vibrioformis DSM 260.</title>
        <authorList>
            <person name="Meyer T.E."/>
            <person name="Kyndt J.A."/>
        </authorList>
    </citation>
    <scope>NUCLEOTIDE SEQUENCE [LARGE SCALE GENOMIC DNA]</scope>
    <source>
        <strain evidence="5 6">DSM 260</strain>
    </source>
</reference>
<dbReference type="Gene3D" id="3.40.50.620">
    <property type="entry name" value="HUPs"/>
    <property type="match status" value="1"/>
</dbReference>
<dbReference type="Pfam" id="PF00766">
    <property type="entry name" value="ETF_alpha"/>
    <property type="match status" value="1"/>
</dbReference>
<evidence type="ECO:0000313" key="6">
    <source>
        <dbReference type="Proteomes" id="UP000309544"/>
    </source>
</evidence>
<accession>A0A5C4S1M3</accession>
<dbReference type="InterPro" id="IPR029035">
    <property type="entry name" value="DHS-like_NAD/FAD-binding_dom"/>
</dbReference>